<feature type="domain" description="KHDC4/BBP-like KH-domain type I" evidence="2">
    <location>
        <begin position="113"/>
        <end position="183"/>
    </location>
</feature>
<dbReference type="InterPro" id="IPR036612">
    <property type="entry name" value="KH_dom_type_1_sf"/>
</dbReference>
<gene>
    <name evidence="3" type="ORF">PGLA2088_LOCUS18438</name>
</gene>
<protein>
    <recommendedName>
        <fullName evidence="2">KHDC4/BBP-like KH-domain type I domain-containing protein</fullName>
    </recommendedName>
</protein>
<dbReference type="Gene3D" id="3.30.1370.10">
    <property type="entry name" value="K Homology domain, type 1"/>
    <property type="match status" value="1"/>
</dbReference>
<evidence type="ECO:0000313" key="4">
    <source>
        <dbReference type="Proteomes" id="UP000626109"/>
    </source>
</evidence>
<dbReference type="Pfam" id="PF22675">
    <property type="entry name" value="KH-I_KHDC4-BBP"/>
    <property type="match status" value="1"/>
</dbReference>
<evidence type="ECO:0000256" key="1">
    <source>
        <dbReference type="SAM" id="MobiDB-lite"/>
    </source>
</evidence>
<evidence type="ECO:0000259" key="2">
    <source>
        <dbReference type="Pfam" id="PF22675"/>
    </source>
</evidence>
<comment type="caution">
    <text evidence="3">The sequence shown here is derived from an EMBL/GenBank/DDBJ whole genome shotgun (WGS) entry which is preliminary data.</text>
</comment>
<dbReference type="InterPro" id="IPR055256">
    <property type="entry name" value="KH_1_KHDC4/BBP-like"/>
</dbReference>
<sequence length="209" mass="22533">MPRGQPPISPPPGLQRTPPVLSTAPEAQTCAIGCRPSAMAAAAAYERAYSSQLDVLRYAMWQEQVAAAAAVYELRVRQQALLQMSLDRALGPAAFAWQTGAGAARAAATGGRDSDFDLVPRLIGRQVHHTHHIAAVRIRGRGSQHMECSSGTQEADVPLQISLSTKSPEGFELGKKELEALLQDIGSHFTRYCRRKGIHPVPELCSEGK</sequence>
<organism evidence="3 4">
    <name type="scientific">Polarella glacialis</name>
    <name type="common">Dinoflagellate</name>
    <dbReference type="NCBI Taxonomy" id="89957"/>
    <lineage>
        <taxon>Eukaryota</taxon>
        <taxon>Sar</taxon>
        <taxon>Alveolata</taxon>
        <taxon>Dinophyceae</taxon>
        <taxon>Suessiales</taxon>
        <taxon>Suessiaceae</taxon>
        <taxon>Polarella</taxon>
    </lineage>
</organism>
<dbReference type="Proteomes" id="UP000626109">
    <property type="component" value="Unassembled WGS sequence"/>
</dbReference>
<feature type="region of interest" description="Disordered" evidence="1">
    <location>
        <begin position="1"/>
        <end position="21"/>
    </location>
</feature>
<evidence type="ECO:0000313" key="3">
    <source>
        <dbReference type="EMBL" id="CAE8673238.1"/>
    </source>
</evidence>
<proteinExistence type="predicted"/>
<dbReference type="GO" id="GO:0003723">
    <property type="term" value="F:RNA binding"/>
    <property type="evidence" value="ECO:0007669"/>
    <property type="project" value="InterPro"/>
</dbReference>
<dbReference type="AlphaFoldDB" id="A0A813J8U9"/>
<dbReference type="EMBL" id="CAJNNW010024576">
    <property type="protein sequence ID" value="CAE8673238.1"/>
    <property type="molecule type" value="Genomic_DNA"/>
</dbReference>
<reference evidence="3" key="1">
    <citation type="submission" date="2021-02" db="EMBL/GenBank/DDBJ databases">
        <authorList>
            <person name="Dougan E. K."/>
            <person name="Rhodes N."/>
            <person name="Thang M."/>
            <person name="Chan C."/>
        </authorList>
    </citation>
    <scope>NUCLEOTIDE SEQUENCE</scope>
</reference>
<name>A0A813J8U9_POLGL</name>
<feature type="compositionally biased region" description="Pro residues" evidence="1">
    <location>
        <begin position="1"/>
        <end position="13"/>
    </location>
</feature>
<accession>A0A813J8U9</accession>